<keyword evidence="2" id="KW-1185">Reference proteome</keyword>
<protein>
    <recommendedName>
        <fullName evidence="3">Ig-like domain-containing protein</fullName>
    </recommendedName>
</protein>
<dbReference type="Proteomes" id="UP000546162">
    <property type="component" value="Unassembled WGS sequence"/>
</dbReference>
<dbReference type="Gene3D" id="2.60.120.380">
    <property type="match status" value="1"/>
</dbReference>
<evidence type="ECO:0000313" key="2">
    <source>
        <dbReference type="Proteomes" id="UP000546162"/>
    </source>
</evidence>
<dbReference type="Gene3D" id="2.60.40.2700">
    <property type="match status" value="2"/>
</dbReference>
<evidence type="ECO:0000313" key="1">
    <source>
        <dbReference type="EMBL" id="MBB4737873.1"/>
    </source>
</evidence>
<proteinExistence type="predicted"/>
<sequence length="1205" mass="124282">MGTPVTCPELTGTGHHVWTLTTTVPDERVFTQFNATGDSVTAKIGDCFLGPYPTECTIAEPGVHQVDVSLYHGEGSASYALGFESRDKPSTCTTLDPATFAVRGTPLSRSLARGDAGDCYRFAGTAGMRLTVETTDSTSVENAGADVRGTMWDPAGEQVCPIQFGGGDCTLAADGTYTFFLRDEYGNAVDYTLRLVRKDRPIGCETLEVAGFGALTPAQIADASLSAGEFTCYTVHATGGAKIIRTGDGGQVGWEITGAAGPACSEADMHFGKLVCELPAEGDYTLWLRNSGWSSEPVKSHAVMIDAAGTAGCAPVAGLAWDKSVHTFTPASPLEVYCQPFDAKPGERVAAFTGLGGRNWISDGTGTEICTEYEERQDGCVLPGDGPYRMIVEAESRDGLKVQIGSLSAATGCTAVSPGSYGTAPSGALAGNRCRALAVPAAGKYLLRTVDDENNEEYAQVYTADGKRLCAANYFCEFPAAGTYSLILGGTGRSVDETQFATVLLAPDAPGCVPATAQGLLTGAIRGSFSIVGETDCLVLDGSAGANVSVLSPPRASGAARPDYQLIDAAGNRACASDDCGPAPYRVLLNAPEDSAPGDYAIVVQRQDQITGCPTLPASTTVTFGADRFTACWTIPATQHAGSELLTLASVTPGAGWAQLGVMDSTGATVCSTGLYASASLARCKFQTGKAYTVVMTAAAENVQYRIGRRDATGAACQTPANTVLGGIAATGTLAARDDIRCYRVSAAAADNYWLGVRNTADRSVKYWVTDASGADRCSDVLVPCRVSGSTSYLVFVQPGGNDAVPYAVDTWNLGTVDNPAAQCPAVAAAPGFSLAGTLDDTHTAVCVAVPVINGRSTFRAVITGAAEPYYFSPTGAGGMILRCSWVTGGHGCSVSLAQPAPKSSTALFVLAREGTSGSVPFRMGALCDYEPCDAKPYVLTSAAPASAPNSGPVTLTLSGEVATGDTVQLSRTGATPIPAVVQSVAGGVLTATADLTGALPGAWNVTATAPDGRRTTLAGALTVTAAGLTLVKAPAISGTLRVGSTVRAVVGSWSPAASAYSYQWTANGAAIGGAVGSSYVIPASLRGKKLAVIVTARRANRLNSPAVSAGGWVNYGLPPKAAKAPKISGTVKVGRKVKVSAGYWWPKPDTYRYEWRVNGKLVATGSSVKIKKSWAGKKLTVTVVAKKAGYYDGKRTSASSRIKR</sequence>
<reference evidence="1 2" key="1">
    <citation type="submission" date="2020-08" db="EMBL/GenBank/DDBJ databases">
        <title>Sequencing the genomes of 1000 actinobacteria strains.</title>
        <authorList>
            <person name="Klenk H.-P."/>
        </authorList>
    </citation>
    <scope>NUCLEOTIDE SEQUENCE [LARGE SCALE GENOMIC DNA]</scope>
    <source>
        <strain evidence="1 2">DSM 45809</strain>
    </source>
</reference>
<organism evidence="1 2">
    <name type="scientific">Actinoplanes octamycinicus</name>
    <dbReference type="NCBI Taxonomy" id="135948"/>
    <lineage>
        <taxon>Bacteria</taxon>
        <taxon>Bacillati</taxon>
        <taxon>Actinomycetota</taxon>
        <taxon>Actinomycetes</taxon>
        <taxon>Micromonosporales</taxon>
        <taxon>Micromonosporaceae</taxon>
        <taxon>Actinoplanes</taxon>
    </lineage>
</organism>
<name>A0A7W7GTB1_9ACTN</name>
<dbReference type="EMBL" id="JACHNB010000001">
    <property type="protein sequence ID" value="MBB4737873.1"/>
    <property type="molecule type" value="Genomic_DNA"/>
</dbReference>
<gene>
    <name evidence="1" type="ORF">BJY16_001332</name>
</gene>
<accession>A0A7W7GTB1</accession>
<dbReference type="AlphaFoldDB" id="A0A7W7GTB1"/>
<comment type="caution">
    <text evidence="1">The sequence shown here is derived from an EMBL/GenBank/DDBJ whole genome shotgun (WGS) entry which is preliminary data.</text>
</comment>
<evidence type="ECO:0008006" key="3">
    <source>
        <dbReference type="Google" id="ProtNLM"/>
    </source>
</evidence>